<sequence length="510" mass="56010">MPATSQVTITPISTSFSLCLIDIFEQVAHRAGAVLLDTCGSTKSNGRYNVMVWEPSATVTAKHGEAPLVQLDGEKAFTTNFQPFEAVTHYLHGSVANLKVDETSQSLAKQLPFIVGVTGFAGYDAGRYYEKLPANAAQTYTTPDFSVGLYLSSLIEDTVTGTLYFCSATGETTPPDFVIQPNFTTDFKNNADAGDFCGENDHKGRVSLASINDEKTQGDDIAKTPFSLTSDWKSNLTKEAYIDRIERIHDYLKAGDCYQVNMAQRFTAAYTGDCWHAYRALRESNQAPFSAFIQLKNSTILSISPERFISVKQGVVETKPIKGTRPRFSDEAKDAQSAQSLLTASKDRAENLMIVDLLRNDLSKHCKPHSVKVPELFALESYEAVHHLVSTVVGELNDDAAPLDLLASSFPGGSITGAPKIRAMEIIDELEVHRRNIYCGSIFYMGFREDMDSSICIRTLLAENNQLHCWAGGGIVLDSVANDEYKETLDKVSKILPVLTSHFGAGREQS</sequence>
<evidence type="ECO:0000313" key="6">
    <source>
        <dbReference type="Proteomes" id="UP000000683"/>
    </source>
</evidence>
<protein>
    <recommendedName>
        <fullName evidence="1">aminodeoxychorismate synthase</fullName>
        <ecNumber evidence="1">2.6.1.85</ecNumber>
    </recommendedName>
</protein>
<dbReference type="NCBIfam" id="TIGR00553">
    <property type="entry name" value="pabB"/>
    <property type="match status" value="1"/>
</dbReference>
<evidence type="ECO:0000256" key="2">
    <source>
        <dbReference type="ARBA" id="ARBA00022679"/>
    </source>
</evidence>
<evidence type="ECO:0000259" key="4">
    <source>
        <dbReference type="Pfam" id="PF04715"/>
    </source>
</evidence>
<feature type="domain" description="Chorismate-utilising enzyme C-terminal" evidence="3">
    <location>
        <begin position="238"/>
        <end position="491"/>
    </location>
</feature>
<dbReference type="InterPro" id="IPR006805">
    <property type="entry name" value="Anth_synth_I_N"/>
</dbReference>
<dbReference type="SUPFAM" id="SSF56322">
    <property type="entry name" value="ADC synthase"/>
    <property type="match status" value="1"/>
</dbReference>
<dbReference type="EMBL" id="CP002339">
    <property type="protein sequence ID" value="AEF03117.1"/>
    <property type="molecule type" value="Genomic_DNA"/>
</dbReference>
<dbReference type="GO" id="GO:0009396">
    <property type="term" value="P:folic acid-containing compound biosynthetic process"/>
    <property type="evidence" value="ECO:0007669"/>
    <property type="project" value="InterPro"/>
</dbReference>
<dbReference type="AlphaFoldDB" id="F5Z7S4"/>
<dbReference type="InterPro" id="IPR005801">
    <property type="entry name" value="ADC_synthase"/>
</dbReference>
<keyword evidence="2" id="KW-0808">Transferase</keyword>
<dbReference type="KEGG" id="alt:ambt_07945"/>
<evidence type="ECO:0000313" key="5">
    <source>
        <dbReference type="EMBL" id="AEF03117.1"/>
    </source>
</evidence>
<dbReference type="InterPro" id="IPR015890">
    <property type="entry name" value="Chorismate_C"/>
</dbReference>
<gene>
    <name evidence="5" type="ordered locus">ambt_07945</name>
</gene>
<dbReference type="Proteomes" id="UP000000683">
    <property type="component" value="Chromosome"/>
</dbReference>
<organism evidence="5 6">
    <name type="scientific">Alteromonas naphthalenivorans</name>
    <dbReference type="NCBI Taxonomy" id="715451"/>
    <lineage>
        <taxon>Bacteria</taxon>
        <taxon>Pseudomonadati</taxon>
        <taxon>Pseudomonadota</taxon>
        <taxon>Gammaproteobacteria</taxon>
        <taxon>Alteromonadales</taxon>
        <taxon>Alteromonadaceae</taxon>
        <taxon>Alteromonas/Salinimonas group</taxon>
        <taxon>Alteromonas</taxon>
    </lineage>
</organism>
<dbReference type="PANTHER" id="PTHR11236:SF50">
    <property type="entry name" value="AMINODEOXYCHORISMATE SYNTHASE COMPONENT 1"/>
    <property type="match status" value="1"/>
</dbReference>
<dbReference type="GO" id="GO:0046820">
    <property type="term" value="F:4-amino-4-deoxychorismate synthase activity"/>
    <property type="evidence" value="ECO:0007669"/>
    <property type="project" value="UniProtKB-EC"/>
</dbReference>
<dbReference type="InterPro" id="IPR019999">
    <property type="entry name" value="Anth_synth_I-like"/>
</dbReference>
<dbReference type="PANTHER" id="PTHR11236">
    <property type="entry name" value="AMINOBENZOATE/ANTHRANILATE SYNTHASE"/>
    <property type="match status" value="1"/>
</dbReference>
<dbReference type="Pfam" id="PF00425">
    <property type="entry name" value="Chorismate_bind"/>
    <property type="match status" value="1"/>
</dbReference>
<dbReference type="PRINTS" id="PR00095">
    <property type="entry name" value="ANTSNTHASEI"/>
</dbReference>
<dbReference type="InterPro" id="IPR005802">
    <property type="entry name" value="ADC_synth_comp_1"/>
</dbReference>
<proteinExistence type="predicted"/>
<dbReference type="RefSeq" id="WP_013784055.1">
    <property type="nucleotide sequence ID" value="NC_015554.1"/>
</dbReference>
<dbReference type="Pfam" id="PF04715">
    <property type="entry name" value="Anth_synt_I_N"/>
    <property type="match status" value="1"/>
</dbReference>
<dbReference type="OrthoDB" id="9803598at2"/>
<dbReference type="Gene3D" id="3.60.120.10">
    <property type="entry name" value="Anthranilate synthase"/>
    <property type="match status" value="1"/>
</dbReference>
<accession>F5Z7S4</accession>
<dbReference type="EC" id="2.6.1.85" evidence="1"/>
<dbReference type="HOGENOM" id="CLU_006493_7_2_6"/>
<dbReference type="GO" id="GO:0000162">
    <property type="term" value="P:L-tryptophan biosynthetic process"/>
    <property type="evidence" value="ECO:0007669"/>
    <property type="project" value="TreeGrafter"/>
</dbReference>
<keyword evidence="6" id="KW-1185">Reference proteome</keyword>
<feature type="domain" description="Anthranilate synthase component I N-terminal" evidence="4">
    <location>
        <begin position="19"/>
        <end position="164"/>
    </location>
</feature>
<name>F5Z7S4_ALTNA</name>
<evidence type="ECO:0000259" key="3">
    <source>
        <dbReference type="Pfam" id="PF00425"/>
    </source>
</evidence>
<dbReference type="eggNOG" id="COG0147">
    <property type="taxonomic scope" value="Bacteria"/>
</dbReference>
<reference evidence="5 6" key="1">
    <citation type="journal article" date="2011" name="J. Bacteriol.">
        <title>Complete genome sequence of the polycyclic aromatic hydrocarbon-degrading bacterium Alteromonas sp. strain SN2.</title>
        <authorList>
            <person name="Jin H.M."/>
            <person name="Jeong H."/>
            <person name="Moon E.J."/>
            <person name="Math R.K."/>
            <person name="Lee K."/>
            <person name="Kim H.J."/>
            <person name="Jeon C.O."/>
            <person name="Oh T.K."/>
            <person name="Kim J.F."/>
        </authorList>
    </citation>
    <scope>NUCLEOTIDE SEQUENCE [LARGE SCALE GENOMIC DNA]</scope>
    <source>
        <strain evidence="6">JCM 17741 / KACC 18427 / KCTC 11700BP / SN2</strain>
    </source>
</reference>
<evidence type="ECO:0000256" key="1">
    <source>
        <dbReference type="ARBA" id="ARBA00013139"/>
    </source>
</evidence>